<name>A0A1D3JHC9_PLAMA</name>
<dbReference type="KEGG" id="pmal:PMUG01_00054200"/>
<dbReference type="Proteomes" id="UP000219813">
    <property type="component" value="Unassembled WGS sequence"/>
</dbReference>
<evidence type="ECO:0000313" key="3">
    <source>
        <dbReference type="EMBL" id="SBT85720.1"/>
    </source>
</evidence>
<dbReference type="VEuPathDB" id="PlasmoDB:PmUG01_00054200"/>
<dbReference type="GeneID" id="39866005"/>
<dbReference type="EMBL" id="FLRL01000020">
    <property type="protein sequence ID" value="SBT85720.1"/>
    <property type="molecule type" value="Genomic_DNA"/>
</dbReference>
<keyword evidence="2" id="KW-0812">Transmembrane</keyword>
<keyword evidence="4" id="KW-1185">Reference proteome</keyword>
<sequence>MEKKMMIILRIKIYAFILLSWTNHFKNDVSTFKMSEVDNYKLEKKINASTYRILAKYKQDKDSCAVYLHEYIPKYQSKEKRYVSNNEEKNPETKKQSNGRALVNEGGHKQHMKNKSFMFETRAYSRIEKKIFKELDYLDFLQNNRTITNKFFRKIIFKKKKVRICLPLFLFLFLLISIILDFSCGYGIIGGLLKVLKNTHGAKWSSPLRAFLGKLNLDFLWHTAKIPVNGASTSPRNWTFITKPFLIYIIYCIPLLVLGITIILGIFYYHKKVKKYQEIKFRKR</sequence>
<organism evidence="3 4">
    <name type="scientific">Plasmodium malariae</name>
    <dbReference type="NCBI Taxonomy" id="5858"/>
    <lineage>
        <taxon>Eukaryota</taxon>
        <taxon>Sar</taxon>
        <taxon>Alveolata</taxon>
        <taxon>Apicomplexa</taxon>
        <taxon>Aconoidasida</taxon>
        <taxon>Haemosporida</taxon>
        <taxon>Plasmodiidae</taxon>
        <taxon>Plasmodium</taxon>
        <taxon>Plasmodium (Plasmodium)</taxon>
    </lineage>
</organism>
<evidence type="ECO:0000256" key="1">
    <source>
        <dbReference type="SAM" id="MobiDB-lite"/>
    </source>
</evidence>
<feature type="region of interest" description="Disordered" evidence="1">
    <location>
        <begin position="82"/>
        <end position="108"/>
    </location>
</feature>
<feature type="transmembrane region" description="Helical" evidence="2">
    <location>
        <begin position="164"/>
        <end position="189"/>
    </location>
</feature>
<dbReference type="AlphaFoldDB" id="A0A1D3JHC9"/>
<protein>
    <submittedName>
        <fullName evidence="3">Fam-l protein</fullName>
    </submittedName>
</protein>
<keyword evidence="2" id="KW-0472">Membrane</keyword>
<proteinExistence type="predicted"/>
<feature type="compositionally biased region" description="Basic and acidic residues" evidence="1">
    <location>
        <begin position="82"/>
        <end position="95"/>
    </location>
</feature>
<gene>
    <name evidence="3" type="primary">PmUG01_00054200</name>
    <name evidence="3" type="ORF">PMUG01_00054200</name>
</gene>
<keyword evidence="2" id="KW-1133">Transmembrane helix</keyword>
<evidence type="ECO:0000256" key="2">
    <source>
        <dbReference type="SAM" id="Phobius"/>
    </source>
</evidence>
<dbReference type="Pfam" id="PF12420">
    <property type="entry name" value="DUF3671"/>
    <property type="match status" value="1"/>
</dbReference>
<reference evidence="3 4" key="1">
    <citation type="submission" date="2016-06" db="EMBL/GenBank/DDBJ databases">
        <authorList>
            <consortium name="Pathogen Informatics"/>
        </authorList>
    </citation>
    <scope>NUCLEOTIDE SEQUENCE [LARGE SCALE GENOMIC DNA]</scope>
</reference>
<accession>A0A1D3JHC9</accession>
<feature type="transmembrane region" description="Helical" evidence="2">
    <location>
        <begin position="245"/>
        <end position="269"/>
    </location>
</feature>
<dbReference type="RefSeq" id="XP_028859067.1">
    <property type="nucleotide sequence ID" value="XM_029004433.1"/>
</dbReference>
<dbReference type="InterPro" id="IPR022139">
    <property type="entry name" value="Fam-L/Fam-M-like_plasmodium"/>
</dbReference>
<evidence type="ECO:0000313" key="4">
    <source>
        <dbReference type="Proteomes" id="UP000219813"/>
    </source>
</evidence>